<gene>
    <name evidence="2" type="ORF">LENED_009219</name>
</gene>
<dbReference type="Proteomes" id="UP000188533">
    <property type="component" value="Unassembled WGS sequence"/>
</dbReference>
<reference evidence="2 3" key="2">
    <citation type="submission" date="2017-02" db="EMBL/GenBank/DDBJ databases">
        <title>A genome survey and senescence transcriptome analysis in Lentinula edodes.</title>
        <authorList>
            <person name="Sakamoto Y."/>
            <person name="Nakade K."/>
            <person name="Sato S."/>
            <person name="Yoshida Y."/>
            <person name="Miyazaki K."/>
            <person name="Natsume S."/>
            <person name="Konno N."/>
        </authorList>
    </citation>
    <scope>NUCLEOTIDE SEQUENCE [LARGE SCALE GENOMIC DNA]</scope>
    <source>
        <strain evidence="2 3">NBRC 111202</strain>
    </source>
</reference>
<organism evidence="2 3">
    <name type="scientific">Lentinula edodes</name>
    <name type="common">Shiitake mushroom</name>
    <name type="synonym">Lentinus edodes</name>
    <dbReference type="NCBI Taxonomy" id="5353"/>
    <lineage>
        <taxon>Eukaryota</taxon>
        <taxon>Fungi</taxon>
        <taxon>Dikarya</taxon>
        <taxon>Basidiomycota</taxon>
        <taxon>Agaricomycotina</taxon>
        <taxon>Agaricomycetes</taxon>
        <taxon>Agaricomycetidae</taxon>
        <taxon>Agaricales</taxon>
        <taxon>Marasmiineae</taxon>
        <taxon>Omphalotaceae</taxon>
        <taxon>Lentinula</taxon>
    </lineage>
</organism>
<reference evidence="2 3" key="1">
    <citation type="submission" date="2016-08" db="EMBL/GenBank/DDBJ databases">
        <authorList>
            <consortium name="Lentinula edodes genome sequencing consortium"/>
            <person name="Sakamoto Y."/>
            <person name="Nakade K."/>
            <person name="Sato S."/>
            <person name="Yoshida Y."/>
            <person name="Miyazaki K."/>
            <person name="Natsume S."/>
            <person name="Konno N."/>
        </authorList>
    </citation>
    <scope>NUCLEOTIDE SEQUENCE [LARGE SCALE GENOMIC DNA]</scope>
    <source>
        <strain evidence="2 3">NBRC 111202</strain>
    </source>
</reference>
<evidence type="ECO:0000313" key="2">
    <source>
        <dbReference type="EMBL" id="GAW07242.1"/>
    </source>
</evidence>
<accession>A0A1Q3EJ72</accession>
<dbReference type="EMBL" id="BDGU01000407">
    <property type="protein sequence ID" value="GAW07242.1"/>
    <property type="molecule type" value="Genomic_DNA"/>
</dbReference>
<evidence type="ECO:0000313" key="3">
    <source>
        <dbReference type="Proteomes" id="UP000188533"/>
    </source>
</evidence>
<proteinExistence type="predicted"/>
<keyword evidence="3" id="KW-1185">Reference proteome</keyword>
<name>A0A1Q3EJ72_LENED</name>
<dbReference type="AlphaFoldDB" id="A0A1Q3EJ72"/>
<keyword evidence="1" id="KW-1133">Transmembrane helix</keyword>
<protein>
    <submittedName>
        <fullName evidence="2">Uncharacterized protein</fullName>
    </submittedName>
</protein>
<feature type="transmembrane region" description="Helical" evidence="1">
    <location>
        <begin position="12"/>
        <end position="31"/>
    </location>
</feature>
<keyword evidence="1" id="KW-0812">Transmembrane</keyword>
<comment type="caution">
    <text evidence="2">The sequence shown here is derived from an EMBL/GenBank/DDBJ whole genome shotgun (WGS) entry which is preliminary data.</text>
</comment>
<evidence type="ECO:0000256" key="1">
    <source>
        <dbReference type="SAM" id="Phobius"/>
    </source>
</evidence>
<sequence length="68" mass="7858">MFNSFGRCIIVRIPHTITIGVALLVLCCGMYRRNIRRRNCMGKSLGVHYGTRENSTSKIYLILVIHQY</sequence>
<keyword evidence="1" id="KW-0472">Membrane</keyword>